<dbReference type="Gene3D" id="2.40.50.100">
    <property type="match status" value="1"/>
</dbReference>
<keyword evidence="3 5" id="KW-1133">Transmembrane helix</keyword>
<organism evidence="8 9">
    <name type="scientific">Sphingomonas changnyeongensis</name>
    <dbReference type="NCBI Taxonomy" id="2698679"/>
    <lineage>
        <taxon>Bacteria</taxon>
        <taxon>Pseudomonadati</taxon>
        <taxon>Pseudomonadota</taxon>
        <taxon>Alphaproteobacteria</taxon>
        <taxon>Sphingomonadales</taxon>
        <taxon>Sphingomonadaceae</taxon>
        <taxon>Sphingomonas</taxon>
    </lineage>
</organism>
<comment type="subcellular location">
    <subcellularLocation>
        <location evidence="1">Membrane</location>
        <topology evidence="1">Single-pass membrane protein</topology>
    </subcellularLocation>
</comment>
<evidence type="ECO:0000313" key="9">
    <source>
        <dbReference type="Proteomes" id="UP000464468"/>
    </source>
</evidence>
<evidence type="ECO:0000256" key="3">
    <source>
        <dbReference type="ARBA" id="ARBA00022989"/>
    </source>
</evidence>
<dbReference type="Pfam" id="PF25973">
    <property type="entry name" value="BSH_CzcB"/>
    <property type="match status" value="1"/>
</dbReference>
<evidence type="ECO:0000259" key="6">
    <source>
        <dbReference type="Pfam" id="PF25973"/>
    </source>
</evidence>
<dbReference type="AlphaFoldDB" id="A0A7Z2NWG8"/>
<dbReference type="GO" id="GO:0016020">
    <property type="term" value="C:membrane"/>
    <property type="evidence" value="ECO:0007669"/>
    <property type="project" value="UniProtKB-SubCell"/>
</dbReference>
<dbReference type="Proteomes" id="UP000464468">
    <property type="component" value="Chromosome"/>
</dbReference>
<keyword evidence="4 5" id="KW-0472">Membrane</keyword>
<dbReference type="PANTHER" id="PTHR30386">
    <property type="entry name" value="MEMBRANE FUSION SUBUNIT OF EMRAB-TOLC MULTIDRUG EFFLUX PUMP"/>
    <property type="match status" value="1"/>
</dbReference>
<evidence type="ECO:0000259" key="7">
    <source>
        <dbReference type="Pfam" id="PF26002"/>
    </source>
</evidence>
<evidence type="ECO:0000256" key="1">
    <source>
        <dbReference type="ARBA" id="ARBA00004167"/>
    </source>
</evidence>
<feature type="domain" description="AprE-like beta-barrel" evidence="7">
    <location>
        <begin position="265"/>
        <end position="360"/>
    </location>
</feature>
<dbReference type="Pfam" id="PF26002">
    <property type="entry name" value="Beta-barrel_AprE"/>
    <property type="match status" value="1"/>
</dbReference>
<dbReference type="PANTHER" id="PTHR30386:SF26">
    <property type="entry name" value="TRANSPORT PROTEIN COMB"/>
    <property type="match status" value="1"/>
</dbReference>
<proteinExistence type="predicted"/>
<dbReference type="InterPro" id="IPR058982">
    <property type="entry name" value="Beta-barrel_AprE"/>
</dbReference>
<accession>A0A7Z2NWG8</accession>
<evidence type="ECO:0000256" key="5">
    <source>
        <dbReference type="SAM" id="Phobius"/>
    </source>
</evidence>
<evidence type="ECO:0000313" key="8">
    <source>
        <dbReference type="EMBL" id="QHL91101.1"/>
    </source>
</evidence>
<feature type="transmembrane region" description="Helical" evidence="5">
    <location>
        <begin position="7"/>
        <end position="27"/>
    </location>
</feature>
<dbReference type="InterPro" id="IPR050739">
    <property type="entry name" value="MFP"/>
</dbReference>
<keyword evidence="9" id="KW-1185">Reference proteome</keyword>
<dbReference type="PRINTS" id="PR01490">
    <property type="entry name" value="RTXTOXIND"/>
</dbReference>
<evidence type="ECO:0000256" key="2">
    <source>
        <dbReference type="ARBA" id="ARBA00022692"/>
    </source>
</evidence>
<dbReference type="InterPro" id="IPR058647">
    <property type="entry name" value="BSH_CzcB-like"/>
</dbReference>
<dbReference type="EMBL" id="CP047895">
    <property type="protein sequence ID" value="QHL91101.1"/>
    <property type="molecule type" value="Genomic_DNA"/>
</dbReference>
<evidence type="ECO:0000256" key="4">
    <source>
        <dbReference type="ARBA" id="ARBA00023136"/>
    </source>
</evidence>
<feature type="domain" description="CzcB-like barrel-sandwich hybrid" evidence="6">
    <location>
        <begin position="45"/>
        <end position="258"/>
    </location>
</feature>
<sequence length="383" mass="41573">MMRHRESIVIIGLSSVAVIAFLVWSIWAELDQITRARGQVIPSGRVQVVQAATDGVITRILVRDGQRVERGQLLVALDRVKAGAAVDDGRARVAALRAALARIEAELSGGALVPTADLAAYPEVVENQRLLLTRRRQALAADVGALSAQLSLARQELELNRPLVGSGDVARAELIRLERQVTDLRGQIASRRSRYLEELQAEQVRVREELASAEQALTQRTDDLGNAELRAPVSGLVSNLKVATIGGVVRAGEEIMQIVPDRAELIVEARVSPAEIAFIRPGQSASVKFDAYDSSVYGGAEGRVTFVNPDTTTGQAANGAQESYYRVQLTADPRTMRPHRAGEKIVIQPGMTATAEIRTGETTVFRYLTKPILKTTAESMTER</sequence>
<gene>
    <name evidence="8" type="ORF">GVO57_10070</name>
</gene>
<reference evidence="8 9" key="1">
    <citation type="submission" date="2020-01" db="EMBL/GenBank/DDBJ databases">
        <title>Sphingomonas sp. C33 whole genome sequece.</title>
        <authorList>
            <person name="Park C."/>
        </authorList>
    </citation>
    <scope>NUCLEOTIDE SEQUENCE [LARGE SCALE GENOMIC DNA]</scope>
    <source>
        <strain evidence="8 9">C33</strain>
    </source>
</reference>
<name>A0A7Z2NWG8_9SPHN</name>
<keyword evidence="2 5" id="KW-0812">Transmembrane</keyword>
<dbReference type="KEGG" id="schy:GVO57_10070"/>
<protein>
    <submittedName>
        <fullName evidence="8">HlyD family efflux transporter periplasmic adaptor subunit</fullName>
    </submittedName>
</protein>
<dbReference type="Gene3D" id="2.40.30.170">
    <property type="match status" value="1"/>
</dbReference>
<dbReference type="Gene3D" id="1.10.287.470">
    <property type="entry name" value="Helix hairpin bin"/>
    <property type="match status" value="1"/>
</dbReference>